<evidence type="ECO:0000256" key="2">
    <source>
        <dbReference type="ARBA" id="ARBA00022649"/>
    </source>
</evidence>
<dbReference type="Proteomes" id="UP000529795">
    <property type="component" value="Unassembled WGS sequence"/>
</dbReference>
<evidence type="ECO:0000256" key="1">
    <source>
        <dbReference type="ARBA" id="ARBA00006226"/>
    </source>
</evidence>
<dbReference type="PANTHER" id="PTHR33755">
    <property type="entry name" value="TOXIN PARE1-RELATED"/>
    <property type="match status" value="1"/>
</dbReference>
<sequence length="94" mass="11021">MSRRIVRSSRATRDLYEVWRYIAEDDVTAADRHIIRIEDKLIFLAQWPNSGALRPHFGRDVRSFVLGRYTILYRPIADGIRVLRVMHGARKAIV</sequence>
<dbReference type="RefSeq" id="WP_183983757.1">
    <property type="nucleotide sequence ID" value="NZ_JACIEV010000004.1"/>
</dbReference>
<evidence type="ECO:0000313" key="4">
    <source>
        <dbReference type="Proteomes" id="UP000529795"/>
    </source>
</evidence>
<dbReference type="PANTHER" id="PTHR33755:SF6">
    <property type="entry name" value="PLASMID STABILIZATION SYSTEM PROTEIN"/>
    <property type="match status" value="1"/>
</dbReference>
<dbReference type="InterPro" id="IPR007712">
    <property type="entry name" value="RelE/ParE_toxin"/>
</dbReference>
<dbReference type="Gene3D" id="3.30.2310.20">
    <property type="entry name" value="RelE-like"/>
    <property type="match status" value="1"/>
</dbReference>
<accession>A0A840FB06</accession>
<organism evidence="3 4">
    <name type="scientific">Sphingomonas jinjuensis</name>
    <dbReference type="NCBI Taxonomy" id="535907"/>
    <lineage>
        <taxon>Bacteria</taxon>
        <taxon>Pseudomonadati</taxon>
        <taxon>Pseudomonadota</taxon>
        <taxon>Alphaproteobacteria</taxon>
        <taxon>Sphingomonadales</taxon>
        <taxon>Sphingomonadaceae</taxon>
        <taxon>Sphingomonas</taxon>
    </lineage>
</organism>
<dbReference type="InterPro" id="IPR035093">
    <property type="entry name" value="RelE/ParE_toxin_dom_sf"/>
</dbReference>
<dbReference type="AlphaFoldDB" id="A0A840FB06"/>
<keyword evidence="4" id="KW-1185">Reference proteome</keyword>
<gene>
    <name evidence="3" type="ORF">GGQ80_001728</name>
</gene>
<dbReference type="InterPro" id="IPR051803">
    <property type="entry name" value="TA_system_RelE-like_toxin"/>
</dbReference>
<comment type="caution">
    <text evidence="3">The sequence shown here is derived from an EMBL/GenBank/DDBJ whole genome shotgun (WGS) entry which is preliminary data.</text>
</comment>
<reference evidence="3 4" key="1">
    <citation type="submission" date="2020-08" db="EMBL/GenBank/DDBJ databases">
        <title>Genomic Encyclopedia of Type Strains, Phase IV (KMG-IV): sequencing the most valuable type-strain genomes for metagenomic binning, comparative biology and taxonomic classification.</title>
        <authorList>
            <person name="Goeker M."/>
        </authorList>
    </citation>
    <scope>NUCLEOTIDE SEQUENCE [LARGE SCALE GENOMIC DNA]</scope>
    <source>
        <strain evidence="3 4">YC6723</strain>
    </source>
</reference>
<evidence type="ECO:0000313" key="3">
    <source>
        <dbReference type="EMBL" id="MBB4153822.1"/>
    </source>
</evidence>
<keyword evidence="2" id="KW-1277">Toxin-antitoxin system</keyword>
<proteinExistence type="inferred from homology"/>
<name>A0A840FB06_9SPHN</name>
<comment type="similarity">
    <text evidence="1">Belongs to the RelE toxin family.</text>
</comment>
<protein>
    <submittedName>
        <fullName evidence="3">Toxin ParE1/3/4</fullName>
    </submittedName>
</protein>
<dbReference type="EMBL" id="JACIEV010000004">
    <property type="protein sequence ID" value="MBB4153822.1"/>
    <property type="molecule type" value="Genomic_DNA"/>
</dbReference>
<dbReference type="Pfam" id="PF05016">
    <property type="entry name" value="ParE_toxin"/>
    <property type="match status" value="1"/>
</dbReference>